<proteinExistence type="predicted"/>
<feature type="region of interest" description="Disordered" evidence="1">
    <location>
        <begin position="338"/>
        <end position="371"/>
    </location>
</feature>
<evidence type="ECO:0000256" key="1">
    <source>
        <dbReference type="SAM" id="MobiDB-lite"/>
    </source>
</evidence>
<protein>
    <submittedName>
        <fullName evidence="2">Uncharacterized protein</fullName>
    </submittedName>
</protein>
<feature type="compositionally biased region" description="Polar residues" evidence="1">
    <location>
        <begin position="258"/>
        <end position="267"/>
    </location>
</feature>
<feature type="compositionally biased region" description="Polar residues" evidence="1">
    <location>
        <begin position="39"/>
        <end position="49"/>
    </location>
</feature>
<dbReference type="EMBL" id="JAWQEG010000971">
    <property type="protein sequence ID" value="KAK3883650.1"/>
    <property type="molecule type" value="Genomic_DNA"/>
</dbReference>
<dbReference type="Proteomes" id="UP001286313">
    <property type="component" value="Unassembled WGS sequence"/>
</dbReference>
<feature type="region of interest" description="Disordered" evidence="1">
    <location>
        <begin position="388"/>
        <end position="408"/>
    </location>
</feature>
<keyword evidence="3" id="KW-1185">Reference proteome</keyword>
<feature type="compositionally biased region" description="Basic and acidic residues" evidence="1">
    <location>
        <begin position="75"/>
        <end position="85"/>
    </location>
</feature>
<feature type="compositionally biased region" description="Gly residues" evidence="1">
    <location>
        <begin position="93"/>
        <end position="104"/>
    </location>
</feature>
<reference evidence="2" key="1">
    <citation type="submission" date="2023-10" db="EMBL/GenBank/DDBJ databases">
        <title>Genome assemblies of two species of porcelain crab, Petrolisthes cinctipes and Petrolisthes manimaculis (Anomura: Porcellanidae).</title>
        <authorList>
            <person name="Angst P."/>
        </authorList>
    </citation>
    <scope>NUCLEOTIDE SEQUENCE</scope>
    <source>
        <strain evidence="2">PB745_01</strain>
        <tissue evidence="2">Gill</tissue>
    </source>
</reference>
<accession>A0AAE1G052</accession>
<organism evidence="2 3">
    <name type="scientific">Petrolisthes cinctipes</name>
    <name type="common">Flat porcelain crab</name>
    <dbReference type="NCBI Taxonomy" id="88211"/>
    <lineage>
        <taxon>Eukaryota</taxon>
        <taxon>Metazoa</taxon>
        <taxon>Ecdysozoa</taxon>
        <taxon>Arthropoda</taxon>
        <taxon>Crustacea</taxon>
        <taxon>Multicrustacea</taxon>
        <taxon>Malacostraca</taxon>
        <taxon>Eumalacostraca</taxon>
        <taxon>Eucarida</taxon>
        <taxon>Decapoda</taxon>
        <taxon>Pleocyemata</taxon>
        <taxon>Anomura</taxon>
        <taxon>Galatheoidea</taxon>
        <taxon>Porcellanidae</taxon>
        <taxon>Petrolisthes</taxon>
    </lineage>
</organism>
<feature type="compositionally biased region" description="Low complexity" evidence="1">
    <location>
        <begin position="214"/>
        <end position="228"/>
    </location>
</feature>
<gene>
    <name evidence="2" type="ORF">Pcinc_012060</name>
</gene>
<comment type="caution">
    <text evidence="2">The sequence shown here is derived from an EMBL/GenBank/DDBJ whole genome shotgun (WGS) entry which is preliminary data.</text>
</comment>
<evidence type="ECO:0000313" key="3">
    <source>
        <dbReference type="Proteomes" id="UP001286313"/>
    </source>
</evidence>
<feature type="compositionally biased region" description="Gly residues" evidence="1">
    <location>
        <begin position="144"/>
        <end position="153"/>
    </location>
</feature>
<name>A0AAE1G052_PETCI</name>
<feature type="compositionally biased region" description="Basic residues" evidence="1">
    <location>
        <begin position="202"/>
        <end position="213"/>
    </location>
</feature>
<evidence type="ECO:0000313" key="2">
    <source>
        <dbReference type="EMBL" id="KAK3883650.1"/>
    </source>
</evidence>
<feature type="compositionally biased region" description="Polar residues" evidence="1">
    <location>
        <begin position="111"/>
        <end position="130"/>
    </location>
</feature>
<sequence length="507" mass="54149">MDDSGEASVSATEDTKKVIIIKKQQQSDESGEALLRDFPSSNNTRSGISKVSLRLPFKPESFKAQSLLARFHSSRKSESGIKSEIKTSSGSNIGSGGGGLGFGRGWKRQKSPGSNNFETVGADSENTSASLPDDLNQKVNVIVNGGGGDGGGASSAIVDDSRDGSEELVPPISRCLSEESGFSPMGSGQRVSDSLFGTWPGRPRKLKSLKKRLLTSTPSQNTNTNSKSVANTKDQCSEKIDGDNDTQATLKQDEEVSNPRTRNNTTAEMVDVSSQQVSLDALLESLPLVYNPATKQLCRGLVKKGHQDSAVPSRMPGKNIGTSEDDFHLELLHKLDSKKDKSEIQAEEEESLKEFLSSNSESTETPTVLKPLEIIQEADENGETIKLIDSSSAPQSGNVSGSSSLERGTYESVRNSLQRIGTSNSLSITDASSFSSLSSSNTELSVYSASDSAVCLASHHSDTTSLRDFALGDNDGKSKKRGIADFFSRLVSIAHVTFIAFLFAGMH</sequence>
<feature type="region of interest" description="Disordered" evidence="1">
    <location>
        <begin position="73"/>
        <end position="267"/>
    </location>
</feature>
<dbReference type="AlphaFoldDB" id="A0AAE1G052"/>
<feature type="compositionally biased region" description="Polar residues" evidence="1">
    <location>
        <begin position="389"/>
        <end position="408"/>
    </location>
</feature>
<feature type="region of interest" description="Disordered" evidence="1">
    <location>
        <begin position="1"/>
        <end position="52"/>
    </location>
</feature>